<name>W4VNU0_9BACI</name>
<feature type="transmembrane region" description="Helical" evidence="1">
    <location>
        <begin position="75"/>
        <end position="97"/>
    </location>
</feature>
<gene>
    <name evidence="2" type="ORF">JCM21714_4036</name>
</gene>
<proteinExistence type="predicted"/>
<sequence>MKNYGKLVNFEFNRVAKLFAVLMGITLILQIAGVFVEARDYLNMANEKIYEEMMPKAEFLETFGQMSFLQVIRSIWFLGPIGLCVAGVAFYIFLIWYRDWVGKNTFVYRLLMLPTSRLNIFFAKITTIMIMTLGFVAFQLILLPIEIVIFKGMVPVDFRNDMGLTELVGSMPELSIIIPGSFLEFILYYGAGLLAVSILFTGILFERSFKWKGIFAAVAYGAVAVVLFIAPLLLQEFVVDGFFYPIELFVLEIVIGLILLAASIWMSGFLLKKKITV</sequence>
<keyword evidence="1" id="KW-0472">Membrane</keyword>
<keyword evidence="3" id="KW-1185">Reference proteome</keyword>
<comment type="caution">
    <text evidence="2">The sequence shown here is derived from an EMBL/GenBank/DDBJ whole genome shotgun (WGS) entry which is preliminary data.</text>
</comment>
<dbReference type="eggNOG" id="ENOG502Z90D">
    <property type="taxonomic scope" value="Bacteria"/>
</dbReference>
<dbReference type="Proteomes" id="UP000019102">
    <property type="component" value="Unassembled WGS sequence"/>
</dbReference>
<feature type="transmembrane region" description="Helical" evidence="1">
    <location>
        <begin position="246"/>
        <end position="271"/>
    </location>
</feature>
<dbReference type="STRING" id="1298598.JCM21714_4036"/>
<dbReference type="RefSeq" id="WP_035725518.1">
    <property type="nucleotide sequence ID" value="NZ_BAVS01000032.1"/>
</dbReference>
<organism evidence="2 3">
    <name type="scientific">Gracilibacillus boraciitolerans JCM 21714</name>
    <dbReference type="NCBI Taxonomy" id="1298598"/>
    <lineage>
        <taxon>Bacteria</taxon>
        <taxon>Bacillati</taxon>
        <taxon>Bacillota</taxon>
        <taxon>Bacilli</taxon>
        <taxon>Bacillales</taxon>
        <taxon>Bacillaceae</taxon>
        <taxon>Gracilibacillus</taxon>
    </lineage>
</organism>
<feature type="transmembrane region" description="Helical" evidence="1">
    <location>
        <begin position="186"/>
        <end position="205"/>
    </location>
</feature>
<accession>W4VNU0</accession>
<keyword evidence="1" id="KW-0812">Transmembrane</keyword>
<dbReference type="EMBL" id="BAVS01000032">
    <property type="protein sequence ID" value="GAE94841.1"/>
    <property type="molecule type" value="Genomic_DNA"/>
</dbReference>
<feature type="transmembrane region" description="Helical" evidence="1">
    <location>
        <begin position="15"/>
        <end position="36"/>
    </location>
</feature>
<keyword evidence="1" id="KW-1133">Transmembrane helix</keyword>
<dbReference type="AlphaFoldDB" id="W4VNU0"/>
<feature type="transmembrane region" description="Helical" evidence="1">
    <location>
        <begin position="214"/>
        <end position="234"/>
    </location>
</feature>
<reference evidence="2 3" key="1">
    <citation type="journal article" date="2014" name="Genome Announc.">
        <title>Draft Genome Sequence of the Boron-Tolerant and Moderately Halotolerant Bacterium Gracilibacillus boraciitolerans JCM 21714T.</title>
        <authorList>
            <person name="Ahmed I."/>
            <person name="Oshima K."/>
            <person name="Suda W."/>
            <person name="Kitamura K."/>
            <person name="Iida T."/>
            <person name="Ohmori Y."/>
            <person name="Fujiwara T."/>
            <person name="Hattori M."/>
            <person name="Ohkuma M."/>
        </authorList>
    </citation>
    <scope>NUCLEOTIDE SEQUENCE [LARGE SCALE GENOMIC DNA]</scope>
    <source>
        <strain evidence="2 3">JCM 21714</strain>
    </source>
</reference>
<evidence type="ECO:0000256" key="1">
    <source>
        <dbReference type="SAM" id="Phobius"/>
    </source>
</evidence>
<dbReference type="OrthoDB" id="1751619at2"/>
<feature type="transmembrane region" description="Helical" evidence="1">
    <location>
        <begin position="118"/>
        <end position="145"/>
    </location>
</feature>
<evidence type="ECO:0000313" key="3">
    <source>
        <dbReference type="Proteomes" id="UP000019102"/>
    </source>
</evidence>
<protein>
    <submittedName>
        <fullName evidence="2">Uncharacterized protein</fullName>
    </submittedName>
</protein>
<evidence type="ECO:0000313" key="2">
    <source>
        <dbReference type="EMBL" id="GAE94841.1"/>
    </source>
</evidence>